<protein>
    <recommendedName>
        <fullName evidence="4">Phosphate-binding protein</fullName>
    </recommendedName>
</protein>
<dbReference type="InterPro" id="IPR050962">
    <property type="entry name" value="Phosphate-bind_PstS"/>
</dbReference>
<gene>
    <name evidence="7" type="ORF">CLV29_3030</name>
</gene>
<evidence type="ECO:0000313" key="8">
    <source>
        <dbReference type="Proteomes" id="UP000295371"/>
    </source>
</evidence>
<dbReference type="CDD" id="cd13565">
    <property type="entry name" value="PBP2_PstS"/>
    <property type="match status" value="1"/>
</dbReference>
<dbReference type="AlphaFoldDB" id="A0A4R7J112"/>
<dbReference type="PROSITE" id="PS51257">
    <property type="entry name" value="PROKAR_LIPOPROTEIN"/>
    <property type="match status" value="1"/>
</dbReference>
<keyword evidence="3 4" id="KW-0592">Phosphate transport</keyword>
<accession>A0A4R7J112</accession>
<dbReference type="GO" id="GO:0042301">
    <property type="term" value="F:phosphate ion binding"/>
    <property type="evidence" value="ECO:0007669"/>
    <property type="project" value="InterPro"/>
</dbReference>
<dbReference type="PIRSF" id="PIRSF002756">
    <property type="entry name" value="PstS"/>
    <property type="match status" value="1"/>
</dbReference>
<name>A0A4R7J112_9ACTN</name>
<dbReference type="PANTHER" id="PTHR42996">
    <property type="entry name" value="PHOSPHATE-BINDING PROTEIN PSTS"/>
    <property type="match status" value="1"/>
</dbReference>
<dbReference type="InterPro" id="IPR005673">
    <property type="entry name" value="ABC_phos-bd_PstS"/>
</dbReference>
<feature type="domain" description="PBP" evidence="6">
    <location>
        <begin position="37"/>
        <end position="335"/>
    </location>
</feature>
<dbReference type="Gene3D" id="3.40.190.10">
    <property type="entry name" value="Periplasmic binding protein-like II"/>
    <property type="match status" value="2"/>
</dbReference>
<evidence type="ECO:0000256" key="3">
    <source>
        <dbReference type="ARBA" id="ARBA00022592"/>
    </source>
</evidence>
<dbReference type="GO" id="GO:0035435">
    <property type="term" value="P:phosphate ion transmembrane transport"/>
    <property type="evidence" value="ECO:0007669"/>
    <property type="project" value="InterPro"/>
</dbReference>
<evidence type="ECO:0000256" key="5">
    <source>
        <dbReference type="SAM" id="SignalP"/>
    </source>
</evidence>
<dbReference type="OrthoDB" id="9801510at2"/>
<evidence type="ECO:0000259" key="6">
    <source>
        <dbReference type="Pfam" id="PF12849"/>
    </source>
</evidence>
<evidence type="ECO:0000256" key="4">
    <source>
        <dbReference type="PIRNR" id="PIRNR002756"/>
    </source>
</evidence>
<keyword evidence="8" id="KW-1185">Reference proteome</keyword>
<dbReference type="PANTHER" id="PTHR42996:SF1">
    <property type="entry name" value="PHOSPHATE-BINDING PROTEIN PSTS"/>
    <property type="match status" value="1"/>
</dbReference>
<dbReference type="RefSeq" id="WP_133755915.1">
    <property type="nucleotide sequence ID" value="NZ_SOAW01000003.1"/>
</dbReference>
<dbReference type="Pfam" id="PF12849">
    <property type="entry name" value="PBP_like_2"/>
    <property type="match status" value="1"/>
</dbReference>
<comment type="similarity">
    <text evidence="1 4">Belongs to the PstS family.</text>
</comment>
<feature type="signal peptide" evidence="5">
    <location>
        <begin position="1"/>
        <end position="21"/>
    </location>
</feature>
<feature type="chain" id="PRO_5020734251" description="Phosphate-binding protein" evidence="5">
    <location>
        <begin position="22"/>
        <end position="365"/>
    </location>
</feature>
<organism evidence="7 8">
    <name type="scientific">Naumannella halotolerans</name>
    <dbReference type="NCBI Taxonomy" id="993414"/>
    <lineage>
        <taxon>Bacteria</taxon>
        <taxon>Bacillati</taxon>
        <taxon>Actinomycetota</taxon>
        <taxon>Actinomycetes</taxon>
        <taxon>Propionibacteriales</taxon>
        <taxon>Propionibacteriaceae</taxon>
        <taxon>Naumannella</taxon>
    </lineage>
</organism>
<dbReference type="NCBIfam" id="TIGR00975">
    <property type="entry name" value="3a0107s03"/>
    <property type="match status" value="1"/>
</dbReference>
<keyword evidence="2 4" id="KW-0813">Transport</keyword>
<evidence type="ECO:0000256" key="1">
    <source>
        <dbReference type="ARBA" id="ARBA00008725"/>
    </source>
</evidence>
<dbReference type="SUPFAM" id="SSF53850">
    <property type="entry name" value="Periplasmic binding protein-like II"/>
    <property type="match status" value="1"/>
</dbReference>
<evidence type="ECO:0000313" key="7">
    <source>
        <dbReference type="EMBL" id="TDT30007.1"/>
    </source>
</evidence>
<dbReference type="InterPro" id="IPR024370">
    <property type="entry name" value="PBP_domain"/>
</dbReference>
<reference evidence="7 8" key="1">
    <citation type="submission" date="2019-03" db="EMBL/GenBank/DDBJ databases">
        <title>Genomic Encyclopedia of Archaeal and Bacterial Type Strains, Phase II (KMG-II): from individual species to whole genera.</title>
        <authorList>
            <person name="Goeker M."/>
        </authorList>
    </citation>
    <scope>NUCLEOTIDE SEQUENCE [LARGE SCALE GENOMIC DNA]</scope>
    <source>
        <strain evidence="7 8">DSM 24323</strain>
    </source>
</reference>
<evidence type="ECO:0000256" key="2">
    <source>
        <dbReference type="ARBA" id="ARBA00022448"/>
    </source>
</evidence>
<dbReference type="EMBL" id="SOAW01000003">
    <property type="protein sequence ID" value="TDT30007.1"/>
    <property type="molecule type" value="Genomic_DNA"/>
</dbReference>
<dbReference type="Proteomes" id="UP000295371">
    <property type="component" value="Unassembled WGS sequence"/>
</dbReference>
<comment type="caution">
    <text evidence="7">The sequence shown here is derived from an EMBL/GenBank/DDBJ whole genome shotgun (WGS) entry which is preliminary data.</text>
</comment>
<dbReference type="GO" id="GO:0043190">
    <property type="term" value="C:ATP-binding cassette (ABC) transporter complex"/>
    <property type="evidence" value="ECO:0007669"/>
    <property type="project" value="InterPro"/>
</dbReference>
<proteinExistence type="inferred from homology"/>
<sequence length="365" mass="37031">MKMRVAAAAVASAALLLSACAANESGGEAPGGDSGSGLTGTLTGVGASSMASAQEVWVANFQTTNPDVTVNYSPDGSGAGREAFAGGGADFAGSDRAMTAEEVAPEALAGSRCAEGSTAMNLPVYISPIAIIFNVEGVDELQLDAETLAKIFKGEITNWNDPAIADQNPDAELPDLQITAVHRADDSGTTENFTDYLNVAAPEVWDAEADGEWPYEGGEAAPQTSGMVDTVTNGTGTIGYADASRAGDLGVAKIKVGDDYVEYSPEAAAAIVEESPKVEEAGLSPNDQSIELDRLAEGDVYPIVLVSYAIACDSYADPNTAALVKSYLGYIASDEGQQAAVDAAGIAPLSSAVSEAVAGSIAAIQ</sequence>
<keyword evidence="5" id="KW-0732">Signal</keyword>